<dbReference type="HOGENOM" id="CLU_064827_4_1_9"/>
<dbReference type="CDD" id="cd04645">
    <property type="entry name" value="LbH_gamma_CA_like"/>
    <property type="match status" value="1"/>
</dbReference>
<gene>
    <name evidence="1" type="ordered locus">Awo_c08510</name>
</gene>
<dbReference type="RefSeq" id="WP_014355245.1">
    <property type="nucleotide sequence ID" value="NC_016894.1"/>
</dbReference>
<evidence type="ECO:0000313" key="1">
    <source>
        <dbReference type="EMBL" id="AFA47642.1"/>
    </source>
</evidence>
<dbReference type="PANTHER" id="PTHR13061">
    <property type="entry name" value="DYNACTIN SUBUNIT P25"/>
    <property type="match status" value="1"/>
</dbReference>
<dbReference type="STRING" id="931626.Awo_c08510"/>
<dbReference type="EMBL" id="CP002987">
    <property type="protein sequence ID" value="AFA47642.1"/>
    <property type="molecule type" value="Genomic_DNA"/>
</dbReference>
<evidence type="ECO:0000313" key="2">
    <source>
        <dbReference type="Proteomes" id="UP000007177"/>
    </source>
</evidence>
<dbReference type="InterPro" id="IPR001451">
    <property type="entry name" value="Hexapep"/>
</dbReference>
<dbReference type="InterPro" id="IPR011004">
    <property type="entry name" value="Trimer_LpxA-like_sf"/>
</dbReference>
<dbReference type="AlphaFoldDB" id="H6LB90"/>
<dbReference type="SUPFAM" id="SSF51161">
    <property type="entry name" value="Trimeric LpxA-like enzymes"/>
    <property type="match status" value="1"/>
</dbReference>
<dbReference type="Gene3D" id="2.160.10.10">
    <property type="entry name" value="Hexapeptide repeat proteins"/>
    <property type="match status" value="1"/>
</dbReference>
<dbReference type="InterPro" id="IPR047324">
    <property type="entry name" value="LbH_gamma_CA-like"/>
</dbReference>
<organism evidence="1 2">
    <name type="scientific">Acetobacterium woodii (strain ATCC 29683 / DSM 1030 / JCM 2381 / KCTC 1655 / WB1)</name>
    <dbReference type="NCBI Taxonomy" id="931626"/>
    <lineage>
        <taxon>Bacteria</taxon>
        <taxon>Bacillati</taxon>
        <taxon>Bacillota</taxon>
        <taxon>Clostridia</taxon>
        <taxon>Eubacteriales</taxon>
        <taxon>Eubacteriaceae</taxon>
        <taxon>Acetobacterium</taxon>
    </lineage>
</organism>
<dbReference type="PANTHER" id="PTHR13061:SF29">
    <property type="entry name" value="GAMMA CARBONIC ANHYDRASE-LIKE 1, MITOCHONDRIAL-RELATED"/>
    <property type="match status" value="1"/>
</dbReference>
<protein>
    <recommendedName>
        <fullName evidence="3">Gamma carbonic anhydrase family protein</fullName>
    </recommendedName>
</protein>
<dbReference type="Proteomes" id="UP000007177">
    <property type="component" value="Chromosome"/>
</dbReference>
<sequence length="162" mass="17080">MMLGKTIFIAKSADVIGKVKLGNFISVWFQAVIRGDVDTITIGDRTNIQDGTVVHVAPGHPTVIGEGVSIGHNAIIHGCKIGNNVLIGMGAIILNGAQIGDNCIVGAGSLVTQGKVFPPNSLIMGSPAKVARPLKPEEVQSIRDNAEEYLNTMKSYMTNNKS</sequence>
<name>H6LB90_ACEWD</name>
<evidence type="ECO:0008006" key="3">
    <source>
        <dbReference type="Google" id="ProtNLM"/>
    </source>
</evidence>
<reference evidence="1 2" key="2">
    <citation type="journal article" date="2012" name="PLoS ONE">
        <title>An ancient pathway combining carbon dioxide fixation with the generation and utilization of a sodium ion gradient for ATP synthesis.</title>
        <authorList>
            <person name="Poehlein A."/>
            <person name="Schmidt S."/>
            <person name="Kaster A.K."/>
            <person name="Goenrich M."/>
            <person name="Vollmers J."/>
            <person name="Thurmer A."/>
            <person name="Bertsch J."/>
            <person name="Schuchmann K."/>
            <person name="Voigt B."/>
            <person name="Hecker M."/>
            <person name="Daniel R."/>
            <person name="Thauer R.K."/>
            <person name="Gottschalk G."/>
            <person name="Muller V."/>
        </authorList>
    </citation>
    <scope>NUCLEOTIDE SEQUENCE [LARGE SCALE GENOMIC DNA]</scope>
    <source>
        <strain evidence="2">ATCC 29683 / DSM 1030 / JCM 2381 / KCTC 1655 / WB1</strain>
    </source>
</reference>
<accession>H6LB90</accession>
<proteinExistence type="predicted"/>
<keyword evidence="2" id="KW-1185">Reference proteome</keyword>
<dbReference type="Pfam" id="PF00132">
    <property type="entry name" value="Hexapep"/>
    <property type="match status" value="1"/>
</dbReference>
<dbReference type="InterPro" id="IPR050484">
    <property type="entry name" value="Transf_Hexapept/Carb_Anhydrase"/>
</dbReference>
<dbReference type="KEGG" id="awo:Awo_c08510"/>
<dbReference type="eggNOG" id="COG0663">
    <property type="taxonomic scope" value="Bacteria"/>
</dbReference>
<reference evidence="2" key="1">
    <citation type="submission" date="2011-07" db="EMBL/GenBank/DDBJ databases">
        <title>Complete genome sequence of Acetobacterium woodii.</title>
        <authorList>
            <person name="Poehlein A."/>
            <person name="Schmidt S."/>
            <person name="Kaster A.-K."/>
            <person name="Goenrich M."/>
            <person name="Vollmers J."/>
            <person name="Thuermer A."/>
            <person name="Gottschalk G."/>
            <person name="Thauer R.K."/>
            <person name="Daniel R."/>
            <person name="Mueller V."/>
        </authorList>
    </citation>
    <scope>NUCLEOTIDE SEQUENCE [LARGE SCALE GENOMIC DNA]</scope>
    <source>
        <strain evidence="2">ATCC 29683 / DSM 1030 / JCM 2381 / KCTC 1655 / WB1</strain>
    </source>
</reference>